<dbReference type="eggNOG" id="ENOG502T8EG">
    <property type="taxonomic scope" value="Eukaryota"/>
</dbReference>
<name>A0A1I8N5C5_MUSDO</name>
<evidence type="ECO:0000313" key="3">
    <source>
        <dbReference type="EnsemblMetazoa" id="MDOA011690-PA"/>
    </source>
</evidence>
<feature type="signal peptide" evidence="2">
    <location>
        <begin position="1"/>
        <end position="24"/>
    </location>
</feature>
<reference evidence="3" key="1">
    <citation type="submission" date="2020-05" db="UniProtKB">
        <authorList>
            <consortium name="EnsemblMetazoa"/>
        </authorList>
    </citation>
    <scope>IDENTIFICATION</scope>
    <source>
        <strain evidence="3">Aabys</strain>
    </source>
</reference>
<feature type="compositionally biased region" description="Low complexity" evidence="1">
    <location>
        <begin position="197"/>
        <end position="210"/>
    </location>
</feature>
<accession>A0A1I8N5C5</accession>
<feature type="compositionally biased region" description="Basic and acidic residues" evidence="1">
    <location>
        <begin position="250"/>
        <end position="260"/>
    </location>
</feature>
<protein>
    <submittedName>
        <fullName evidence="3">Uncharacterized protein</fullName>
    </submittedName>
</protein>
<sequence>MSMKLWIALRIWIGIMQQLGVVQSIIVERNLHSYYRLPISAVRRTNMTQEYYILQCPFKSSLQIPKPKDMDICTIAGRYKDEEKDKGEKIKPVVELTGSTAKKNGHSKAEHRNLKAPKEVKWIKIKKRKPKKIVMLVKKPPKTKEYYKRPKTEITEQYKATNVRLYLDHPASASEAKITVNGKAVQVHDSQASGSSMMKPKMLPKPLQKPRISTDKSMEKEYRDNSQPQQKQTNSKQMDMDFIDDDSSESQERDKEDRRSSPNSPLKYLATKNVLKKLQLPHKGKPNRPLDKSEKFYAQSKKYKKGFKTKGYQNMYHRDEIYQDHIYYDDLQERGKYDIYKKSDIFVLKIGQIGD</sequence>
<feature type="compositionally biased region" description="Basic and acidic residues" evidence="1">
    <location>
        <begin position="212"/>
        <end position="224"/>
    </location>
</feature>
<organism evidence="3">
    <name type="scientific">Musca domestica</name>
    <name type="common">House fly</name>
    <dbReference type="NCBI Taxonomy" id="7370"/>
    <lineage>
        <taxon>Eukaryota</taxon>
        <taxon>Metazoa</taxon>
        <taxon>Ecdysozoa</taxon>
        <taxon>Arthropoda</taxon>
        <taxon>Hexapoda</taxon>
        <taxon>Insecta</taxon>
        <taxon>Pterygota</taxon>
        <taxon>Neoptera</taxon>
        <taxon>Endopterygota</taxon>
        <taxon>Diptera</taxon>
        <taxon>Brachycera</taxon>
        <taxon>Muscomorpha</taxon>
        <taxon>Muscoidea</taxon>
        <taxon>Muscidae</taxon>
        <taxon>Musca</taxon>
    </lineage>
</organism>
<evidence type="ECO:0000256" key="2">
    <source>
        <dbReference type="SAM" id="SignalP"/>
    </source>
</evidence>
<evidence type="ECO:0000256" key="1">
    <source>
        <dbReference type="SAM" id="MobiDB-lite"/>
    </source>
</evidence>
<feature type="compositionally biased region" description="Polar residues" evidence="1">
    <location>
        <begin position="225"/>
        <end position="237"/>
    </location>
</feature>
<feature type="region of interest" description="Disordered" evidence="1">
    <location>
        <begin position="184"/>
        <end position="268"/>
    </location>
</feature>
<dbReference type="VEuPathDB" id="VectorBase:MDOA011690"/>
<keyword evidence="2" id="KW-0732">Signal</keyword>
<proteinExistence type="predicted"/>
<dbReference type="VEuPathDB" id="VectorBase:MDOMA2_015050"/>
<feature type="chain" id="PRO_5043668863" evidence="2">
    <location>
        <begin position="25"/>
        <end position="355"/>
    </location>
</feature>
<dbReference type="AlphaFoldDB" id="A0A1I8N5C5"/>
<dbReference type="EnsemblMetazoa" id="MDOA011690-RA">
    <property type="protein sequence ID" value="MDOA011690-PA"/>
    <property type="gene ID" value="MDOA011690"/>
</dbReference>